<dbReference type="PRINTS" id="PR00033">
    <property type="entry name" value="HTHASNC"/>
</dbReference>
<dbReference type="Gene3D" id="1.10.10.10">
    <property type="entry name" value="Winged helix-like DNA-binding domain superfamily/Winged helix DNA-binding domain"/>
    <property type="match status" value="1"/>
</dbReference>
<evidence type="ECO:0000256" key="1">
    <source>
        <dbReference type="ARBA" id="ARBA00004167"/>
    </source>
</evidence>
<dbReference type="EMBL" id="BMNL01000004">
    <property type="protein sequence ID" value="GGP22394.1"/>
    <property type="molecule type" value="Genomic_DNA"/>
</dbReference>
<dbReference type="GO" id="GO:0043565">
    <property type="term" value="F:sequence-specific DNA binding"/>
    <property type="evidence" value="ECO:0007669"/>
    <property type="project" value="InterPro"/>
</dbReference>
<dbReference type="Proteomes" id="UP000610960">
    <property type="component" value="Unassembled WGS sequence"/>
</dbReference>
<reference evidence="7" key="1">
    <citation type="journal article" date="2014" name="Int. J. Syst. Evol. Microbiol.">
        <title>Complete genome sequence of Corynebacterium casei LMG S-19264T (=DSM 44701T), isolated from a smear-ripened cheese.</title>
        <authorList>
            <consortium name="US DOE Joint Genome Institute (JGI-PGF)"/>
            <person name="Walter F."/>
            <person name="Albersmeier A."/>
            <person name="Kalinowski J."/>
            <person name="Ruckert C."/>
        </authorList>
    </citation>
    <scope>NUCLEOTIDE SEQUENCE</scope>
    <source>
        <strain evidence="7">JCM 10088</strain>
    </source>
</reference>
<evidence type="ECO:0000256" key="2">
    <source>
        <dbReference type="ARBA" id="ARBA00022692"/>
    </source>
</evidence>
<evidence type="ECO:0008006" key="9">
    <source>
        <dbReference type="Google" id="ProtNLM"/>
    </source>
</evidence>
<evidence type="ECO:0000256" key="3">
    <source>
        <dbReference type="ARBA" id="ARBA00022989"/>
    </source>
</evidence>
<organism evidence="7 8">
    <name type="scientific">Thermocladium modestius</name>
    <dbReference type="NCBI Taxonomy" id="62609"/>
    <lineage>
        <taxon>Archaea</taxon>
        <taxon>Thermoproteota</taxon>
        <taxon>Thermoprotei</taxon>
        <taxon>Thermoproteales</taxon>
        <taxon>Thermoproteaceae</taxon>
        <taxon>Thermocladium</taxon>
    </lineage>
</organism>
<comment type="subcellular location">
    <subcellularLocation>
        <location evidence="1">Membrane</location>
        <topology evidence="1">Single-pass membrane protein</topology>
    </subcellularLocation>
</comment>
<dbReference type="CDD" id="cd00090">
    <property type="entry name" value="HTH_ARSR"/>
    <property type="match status" value="1"/>
</dbReference>
<dbReference type="PANTHER" id="PTHR15549:SF6">
    <property type="entry name" value="MID2 DOMAIN-CONTAINING PROTEIN"/>
    <property type="match status" value="1"/>
</dbReference>
<feature type="transmembrane region" description="Helical" evidence="6">
    <location>
        <begin position="226"/>
        <end position="245"/>
    </location>
</feature>
<evidence type="ECO:0000256" key="5">
    <source>
        <dbReference type="SAM" id="MobiDB-lite"/>
    </source>
</evidence>
<evidence type="ECO:0000256" key="6">
    <source>
        <dbReference type="SAM" id="Phobius"/>
    </source>
</evidence>
<protein>
    <recommendedName>
        <fullName evidence="9">Winged helix-turn-helix transcriptional regulator</fullName>
    </recommendedName>
</protein>
<feature type="compositionally biased region" description="Low complexity" evidence="5">
    <location>
        <begin position="156"/>
        <end position="208"/>
    </location>
</feature>
<reference evidence="7" key="2">
    <citation type="submission" date="2020-09" db="EMBL/GenBank/DDBJ databases">
        <authorList>
            <person name="Sun Q."/>
            <person name="Ohkuma M."/>
        </authorList>
    </citation>
    <scope>NUCLEOTIDE SEQUENCE</scope>
    <source>
        <strain evidence="7">JCM 10088</strain>
    </source>
</reference>
<evidence type="ECO:0000256" key="4">
    <source>
        <dbReference type="ARBA" id="ARBA00023136"/>
    </source>
</evidence>
<accession>A0A830GXT3</accession>
<sequence>MLEMMIALLVTIKASGVPFINYTIYLNPNSTLVTVNLPSQPIQGTLEVVNDSDGSLIPASLYSNGSLSIFAFGGGYVSVLYYANYTINQETLTYYFNLTSPIKFGLAFPSNIVILNLPSTVLSYERINNSVEVMLPPGQYGIQYVYVPATQQNKSLTTSTTATTATPVTRTASPQSTSPTTSTSSAVVPPVTSSTEASSKSQSSTPTTRASTLTQSSGAGGETRDLAIIVTVAILVAIGALVAYWRRKQNRPVLEALDDVDQAILNALRENGGSLYQSQLQQLTNIPKTTLWRHVQRLQERGLVRVEKVGGQNKVILR</sequence>
<evidence type="ECO:0000313" key="8">
    <source>
        <dbReference type="Proteomes" id="UP000610960"/>
    </source>
</evidence>
<gene>
    <name evidence="7" type="ORF">GCM10007981_18280</name>
</gene>
<name>A0A830GXT3_9CREN</name>
<dbReference type="RefSeq" id="WP_188597089.1">
    <property type="nucleotide sequence ID" value="NZ_BMNL01000004.1"/>
</dbReference>
<dbReference type="Pfam" id="PF13412">
    <property type="entry name" value="HTH_24"/>
    <property type="match status" value="1"/>
</dbReference>
<keyword evidence="8" id="KW-1185">Reference proteome</keyword>
<dbReference type="InterPro" id="IPR000485">
    <property type="entry name" value="AsnC-type_HTH_dom"/>
</dbReference>
<keyword evidence="4 6" id="KW-0472">Membrane</keyword>
<feature type="region of interest" description="Disordered" evidence="5">
    <location>
        <begin position="156"/>
        <end position="220"/>
    </location>
</feature>
<dbReference type="SUPFAM" id="SSF46785">
    <property type="entry name" value="Winged helix' DNA-binding domain"/>
    <property type="match status" value="1"/>
</dbReference>
<comment type="caution">
    <text evidence="7">The sequence shown here is derived from an EMBL/GenBank/DDBJ whole genome shotgun (WGS) entry which is preliminary data.</text>
</comment>
<keyword evidence="3 6" id="KW-1133">Transmembrane helix</keyword>
<proteinExistence type="predicted"/>
<dbReference type="InterPro" id="IPR036390">
    <property type="entry name" value="WH_DNA-bd_sf"/>
</dbReference>
<dbReference type="InterPro" id="IPR011991">
    <property type="entry name" value="ArsR-like_HTH"/>
</dbReference>
<dbReference type="AlphaFoldDB" id="A0A830GXT3"/>
<keyword evidence="2 6" id="KW-0812">Transmembrane</keyword>
<dbReference type="InterPro" id="IPR051694">
    <property type="entry name" value="Immunoregulatory_rcpt-like"/>
</dbReference>
<evidence type="ECO:0000313" key="7">
    <source>
        <dbReference type="EMBL" id="GGP22394.1"/>
    </source>
</evidence>
<dbReference type="GO" id="GO:0071944">
    <property type="term" value="C:cell periphery"/>
    <property type="evidence" value="ECO:0007669"/>
    <property type="project" value="UniProtKB-ARBA"/>
</dbReference>
<dbReference type="OrthoDB" id="28494at2157"/>
<dbReference type="PANTHER" id="PTHR15549">
    <property type="entry name" value="PAIRED IMMUNOGLOBULIN-LIKE TYPE 2 RECEPTOR"/>
    <property type="match status" value="1"/>
</dbReference>
<dbReference type="InterPro" id="IPR036388">
    <property type="entry name" value="WH-like_DNA-bd_sf"/>
</dbReference>
<dbReference type="GO" id="GO:0016020">
    <property type="term" value="C:membrane"/>
    <property type="evidence" value="ECO:0007669"/>
    <property type="project" value="UniProtKB-SubCell"/>
</dbReference>